<dbReference type="PANTHER" id="PTHR37461:SF1">
    <property type="entry name" value="ANTI-SIGMA-K FACTOR RSKA"/>
    <property type="match status" value="1"/>
</dbReference>
<protein>
    <recommendedName>
        <fullName evidence="8">Anti-sigma-W factor RsiW</fullName>
    </recommendedName>
    <alternativeName>
        <fullName evidence="10">Regulator of SigK</fullName>
    </alternativeName>
    <alternativeName>
        <fullName evidence="9">Sigma-K anti-sigma factor RskA</fullName>
    </alternativeName>
</protein>
<dbReference type="Proteomes" id="UP000300879">
    <property type="component" value="Chromosome"/>
</dbReference>
<organism evidence="15 16">
    <name type="scientific">Paenibacillus algicola</name>
    <dbReference type="NCBI Taxonomy" id="2565926"/>
    <lineage>
        <taxon>Bacteria</taxon>
        <taxon>Bacillati</taxon>
        <taxon>Bacillota</taxon>
        <taxon>Bacilli</taxon>
        <taxon>Bacillales</taxon>
        <taxon>Paenibacillaceae</taxon>
        <taxon>Paenibacillus</taxon>
    </lineage>
</organism>
<evidence type="ECO:0000256" key="5">
    <source>
        <dbReference type="ARBA" id="ARBA00022989"/>
    </source>
</evidence>
<dbReference type="Gene3D" id="1.10.10.1320">
    <property type="entry name" value="Anti-sigma factor, zinc-finger domain"/>
    <property type="match status" value="1"/>
</dbReference>
<evidence type="ECO:0000256" key="8">
    <source>
        <dbReference type="ARBA" id="ARBA00024438"/>
    </source>
</evidence>
<dbReference type="InterPro" id="IPR027383">
    <property type="entry name" value="Znf_put"/>
</dbReference>
<feature type="coiled-coil region" evidence="11">
    <location>
        <begin position="161"/>
        <end position="198"/>
    </location>
</feature>
<evidence type="ECO:0000313" key="16">
    <source>
        <dbReference type="Proteomes" id="UP000300879"/>
    </source>
</evidence>
<evidence type="ECO:0000313" key="15">
    <source>
        <dbReference type="EMBL" id="QCT01851.1"/>
    </source>
</evidence>
<keyword evidence="4" id="KW-0812">Transmembrane</keyword>
<dbReference type="InterPro" id="IPR018764">
    <property type="entry name" value="RskA_C"/>
</dbReference>
<evidence type="ECO:0000256" key="7">
    <source>
        <dbReference type="ARBA" id="ARBA00024353"/>
    </source>
</evidence>
<sequence length="322" mass="34105">MMDKHTTMVELVELYVLGGLSASEQKEFEAHLSECPECVKQVEEMKKILDYLPLAATPVQPPAGMKERILGHVLQGEAGTAYASAVPNAAGQESVPAAGNGLNQRAESQATKRSSAAERASATESGTASAPPRAISMRSSRGWRAASAGLAAAVIALGVYSAQLRGEVEQLELQSAEAEAAKQELLAAQNEADRLQAMLNDALKPSQGLKLGEAVKLDPVSEDIIAQGLATIVIDSQGTHLVVQAENLPELQSNEAFQVWLIKGEDKRNAGTFLARDGIGALYYTFEPEDYDTVAITVEPDAYGEQPRGRLILAAPIAGADI</sequence>
<evidence type="ECO:0000259" key="14">
    <source>
        <dbReference type="Pfam" id="PF13490"/>
    </source>
</evidence>
<dbReference type="Pfam" id="PF13490">
    <property type="entry name" value="zf-HC2"/>
    <property type="match status" value="1"/>
</dbReference>
<dbReference type="InterPro" id="IPR041916">
    <property type="entry name" value="Anti_sigma_zinc_sf"/>
</dbReference>
<keyword evidence="16" id="KW-1185">Reference proteome</keyword>
<evidence type="ECO:0000256" key="10">
    <source>
        <dbReference type="ARBA" id="ARBA00030803"/>
    </source>
</evidence>
<keyword evidence="3" id="KW-1003">Cell membrane</keyword>
<feature type="domain" description="Putative zinc-finger" evidence="14">
    <location>
        <begin position="9"/>
        <end position="38"/>
    </location>
</feature>
<keyword evidence="5" id="KW-1133">Transmembrane helix</keyword>
<evidence type="ECO:0000256" key="11">
    <source>
        <dbReference type="SAM" id="Coils"/>
    </source>
</evidence>
<evidence type="ECO:0000256" key="3">
    <source>
        <dbReference type="ARBA" id="ARBA00022475"/>
    </source>
</evidence>
<evidence type="ECO:0000256" key="4">
    <source>
        <dbReference type="ARBA" id="ARBA00022692"/>
    </source>
</evidence>
<dbReference type="GO" id="GO:0005886">
    <property type="term" value="C:plasma membrane"/>
    <property type="evidence" value="ECO:0007669"/>
    <property type="project" value="UniProtKB-SubCell"/>
</dbReference>
<dbReference type="PANTHER" id="PTHR37461">
    <property type="entry name" value="ANTI-SIGMA-K FACTOR RSKA"/>
    <property type="match status" value="1"/>
</dbReference>
<proteinExistence type="inferred from homology"/>
<evidence type="ECO:0000256" key="1">
    <source>
        <dbReference type="ARBA" id="ARBA00004167"/>
    </source>
</evidence>
<gene>
    <name evidence="15" type="ORF">E6C60_1133</name>
</gene>
<evidence type="ECO:0000256" key="12">
    <source>
        <dbReference type="SAM" id="MobiDB-lite"/>
    </source>
</evidence>
<keyword evidence="11" id="KW-0175">Coiled coil</keyword>
<feature type="domain" description="Anti-sigma K factor RskA C-terminal" evidence="13">
    <location>
        <begin position="148"/>
        <end position="302"/>
    </location>
</feature>
<dbReference type="GO" id="GO:0016989">
    <property type="term" value="F:sigma factor antagonist activity"/>
    <property type="evidence" value="ECO:0007669"/>
    <property type="project" value="TreeGrafter"/>
</dbReference>
<accession>A0A4P8XKB1</accession>
<reference evidence="15 16" key="1">
    <citation type="submission" date="2019-05" db="EMBL/GenBank/DDBJ databases">
        <authorList>
            <person name="Chen C."/>
        </authorList>
    </citation>
    <scope>NUCLEOTIDE SEQUENCE [LARGE SCALE GENOMIC DNA]</scope>
    <source>
        <strain evidence="15 16">HB172198</strain>
    </source>
</reference>
<evidence type="ECO:0000259" key="13">
    <source>
        <dbReference type="Pfam" id="PF10099"/>
    </source>
</evidence>
<dbReference type="KEGG" id="palo:E6C60_1133"/>
<dbReference type="InterPro" id="IPR051474">
    <property type="entry name" value="Anti-sigma-K/W_factor"/>
</dbReference>
<comment type="similarity">
    <text evidence="7">Belongs to the zinc-associated anti-sigma factor (ZAS) superfamily. Anti-sigma-W factor family.</text>
</comment>
<dbReference type="OrthoDB" id="150725at2"/>
<dbReference type="RefSeq" id="WP_138224903.1">
    <property type="nucleotide sequence ID" value="NZ_CP040396.1"/>
</dbReference>
<dbReference type="Pfam" id="PF10099">
    <property type="entry name" value="RskA_C"/>
    <property type="match status" value="1"/>
</dbReference>
<dbReference type="AlphaFoldDB" id="A0A4P8XKB1"/>
<dbReference type="GO" id="GO:0006417">
    <property type="term" value="P:regulation of translation"/>
    <property type="evidence" value="ECO:0007669"/>
    <property type="project" value="TreeGrafter"/>
</dbReference>
<feature type="compositionally biased region" description="Low complexity" evidence="12">
    <location>
        <begin position="111"/>
        <end position="130"/>
    </location>
</feature>
<comment type="subcellular location">
    <subcellularLocation>
        <location evidence="2">Cell membrane</location>
    </subcellularLocation>
    <subcellularLocation>
        <location evidence="1">Membrane</location>
        <topology evidence="1">Single-pass membrane protein</topology>
    </subcellularLocation>
</comment>
<feature type="region of interest" description="Disordered" evidence="12">
    <location>
        <begin position="93"/>
        <end position="136"/>
    </location>
</feature>
<name>A0A4P8XKB1_9BACL</name>
<evidence type="ECO:0000256" key="2">
    <source>
        <dbReference type="ARBA" id="ARBA00004236"/>
    </source>
</evidence>
<evidence type="ECO:0000256" key="6">
    <source>
        <dbReference type="ARBA" id="ARBA00023136"/>
    </source>
</evidence>
<dbReference type="EMBL" id="CP040396">
    <property type="protein sequence ID" value="QCT01851.1"/>
    <property type="molecule type" value="Genomic_DNA"/>
</dbReference>
<evidence type="ECO:0000256" key="9">
    <source>
        <dbReference type="ARBA" id="ARBA00029829"/>
    </source>
</evidence>
<keyword evidence="6" id="KW-0472">Membrane</keyword>